<name>A0AAN8V0H0_9MAGN</name>
<evidence type="ECO:0000256" key="1">
    <source>
        <dbReference type="ARBA" id="ARBA00010838"/>
    </source>
</evidence>
<dbReference type="EMBL" id="JBAMMX010000016">
    <property type="protein sequence ID" value="KAK6925330.1"/>
    <property type="molecule type" value="Genomic_DNA"/>
</dbReference>
<comment type="similarity">
    <text evidence="1 2">Belongs to the glycosyl hydrolase 1 family.</text>
</comment>
<evidence type="ECO:0000256" key="3">
    <source>
        <dbReference type="SAM" id="SignalP"/>
    </source>
</evidence>
<proteinExistence type="inferred from homology"/>
<reference evidence="4 5" key="1">
    <citation type="submission" date="2023-12" db="EMBL/GenBank/DDBJ databases">
        <title>A high-quality genome assembly for Dillenia turbinata (Dilleniales).</title>
        <authorList>
            <person name="Chanderbali A."/>
        </authorList>
    </citation>
    <scope>NUCLEOTIDE SEQUENCE [LARGE SCALE GENOMIC DNA]</scope>
    <source>
        <strain evidence="4">LSX21</strain>
        <tissue evidence="4">Leaf</tissue>
    </source>
</reference>
<feature type="signal peptide" evidence="3">
    <location>
        <begin position="1"/>
        <end position="26"/>
    </location>
</feature>
<dbReference type="PRINTS" id="PR00131">
    <property type="entry name" value="GLHYDRLASE1"/>
</dbReference>
<organism evidence="4 5">
    <name type="scientific">Dillenia turbinata</name>
    <dbReference type="NCBI Taxonomy" id="194707"/>
    <lineage>
        <taxon>Eukaryota</taxon>
        <taxon>Viridiplantae</taxon>
        <taxon>Streptophyta</taxon>
        <taxon>Embryophyta</taxon>
        <taxon>Tracheophyta</taxon>
        <taxon>Spermatophyta</taxon>
        <taxon>Magnoliopsida</taxon>
        <taxon>eudicotyledons</taxon>
        <taxon>Gunneridae</taxon>
        <taxon>Pentapetalae</taxon>
        <taxon>Dilleniales</taxon>
        <taxon>Dilleniaceae</taxon>
        <taxon>Dillenia</taxon>
    </lineage>
</organism>
<dbReference type="GO" id="GO:0008422">
    <property type="term" value="F:beta-glucosidase activity"/>
    <property type="evidence" value="ECO:0007669"/>
    <property type="project" value="TreeGrafter"/>
</dbReference>
<dbReference type="InterPro" id="IPR017853">
    <property type="entry name" value="GH"/>
</dbReference>
<accession>A0AAN8V0H0</accession>
<dbReference type="GO" id="GO:0005975">
    <property type="term" value="P:carbohydrate metabolic process"/>
    <property type="evidence" value="ECO:0007669"/>
    <property type="project" value="InterPro"/>
</dbReference>
<dbReference type="PANTHER" id="PTHR10353:SF28">
    <property type="entry name" value="BETA-GLUCOSIDASE 44"/>
    <property type="match status" value="1"/>
</dbReference>
<evidence type="ECO:0000313" key="5">
    <source>
        <dbReference type="Proteomes" id="UP001370490"/>
    </source>
</evidence>
<sequence>MAEMKTQKTILMLLLSMLLIAGSAYAVRPTQTHELVATMPDSGGLSRESFPDGFVFGTATSAYQVEGMADKGGRGPSIWDTFVKIPGLIPDNATGEISVDQYHHYEEDMNILADLNFEAYRFSISWSRIFPEGTGKANSYWLYDVPWGLYKALHYVKERYGNLTIILSENGRDDPGNLTLPWALNDTARISYYEGYLGELKKAVDNGVNVVGYFAWSLLDNFEWRLGYTSRFGIVYVDYNTLKRYPKLSAYWFMEFLRRNKH</sequence>
<evidence type="ECO:0000313" key="4">
    <source>
        <dbReference type="EMBL" id="KAK6925330.1"/>
    </source>
</evidence>
<dbReference type="PANTHER" id="PTHR10353">
    <property type="entry name" value="GLYCOSYL HYDROLASE"/>
    <property type="match status" value="1"/>
</dbReference>
<dbReference type="Gene3D" id="3.20.20.80">
    <property type="entry name" value="Glycosidases"/>
    <property type="match status" value="2"/>
</dbReference>
<gene>
    <name evidence="4" type="ORF">RJ641_009656</name>
</gene>
<dbReference type="SUPFAM" id="SSF51445">
    <property type="entry name" value="(Trans)glycosidases"/>
    <property type="match status" value="2"/>
</dbReference>
<protein>
    <submittedName>
        <fullName evidence="4">Glycoside hydrolase family 1</fullName>
    </submittedName>
</protein>
<evidence type="ECO:0000256" key="2">
    <source>
        <dbReference type="RuleBase" id="RU003690"/>
    </source>
</evidence>
<comment type="caution">
    <text evidence="4">The sequence shown here is derived from an EMBL/GenBank/DDBJ whole genome shotgun (WGS) entry which is preliminary data.</text>
</comment>
<dbReference type="Proteomes" id="UP001370490">
    <property type="component" value="Unassembled WGS sequence"/>
</dbReference>
<keyword evidence="3" id="KW-0732">Signal</keyword>
<dbReference type="InterPro" id="IPR001360">
    <property type="entry name" value="Glyco_hydro_1"/>
</dbReference>
<keyword evidence="5" id="KW-1185">Reference proteome</keyword>
<feature type="chain" id="PRO_5042935867" evidence="3">
    <location>
        <begin position="27"/>
        <end position="262"/>
    </location>
</feature>
<keyword evidence="4" id="KW-0378">Hydrolase</keyword>
<dbReference type="AlphaFoldDB" id="A0AAN8V0H0"/>
<dbReference type="Pfam" id="PF00232">
    <property type="entry name" value="Glyco_hydro_1"/>
    <property type="match status" value="1"/>
</dbReference>